<reference evidence="3 4" key="1">
    <citation type="submission" date="2016-01" db="EMBL/GenBank/DDBJ databases">
        <title>The new phylogeny of the genus Mycobacterium.</title>
        <authorList>
            <person name="Tarcisio F."/>
            <person name="Conor M."/>
            <person name="Antonella G."/>
            <person name="Elisabetta G."/>
            <person name="Giulia F.S."/>
            <person name="Sara T."/>
            <person name="Anna F."/>
            <person name="Clotilde B."/>
            <person name="Roberto B."/>
            <person name="Veronica D.S."/>
            <person name="Fabio R."/>
            <person name="Monica P."/>
            <person name="Olivier J."/>
            <person name="Enrico T."/>
            <person name="Nicola S."/>
        </authorList>
    </citation>
    <scope>NUCLEOTIDE SEQUENCE [LARGE SCALE GENOMIC DNA]</scope>
    <source>
        <strain evidence="3 4">ATCC 27353</strain>
    </source>
</reference>
<dbReference type="STRING" id="188915.AWC02_12625"/>
<evidence type="ECO:0000259" key="2">
    <source>
        <dbReference type="Pfam" id="PF22905"/>
    </source>
</evidence>
<dbReference type="InterPro" id="IPR054469">
    <property type="entry name" value="Pred_hydrolase_N"/>
</dbReference>
<evidence type="ECO:0000313" key="3">
    <source>
        <dbReference type="EMBL" id="ORV45752.1"/>
    </source>
</evidence>
<name>A0A1X1TMF5_9MYCO</name>
<feature type="domain" description="Predicted hydrolase N-terminal" evidence="2">
    <location>
        <begin position="4"/>
        <end position="187"/>
    </location>
</feature>
<evidence type="ECO:0000256" key="1">
    <source>
        <dbReference type="SAM" id="MobiDB-lite"/>
    </source>
</evidence>
<proteinExistence type="predicted"/>
<dbReference type="AlphaFoldDB" id="A0A1X1TMF5"/>
<evidence type="ECO:0000313" key="4">
    <source>
        <dbReference type="Proteomes" id="UP000193465"/>
    </source>
</evidence>
<organism evidence="3 4">
    <name type="scientific">Mycolicibacter engbaekii</name>
    <dbReference type="NCBI Taxonomy" id="188915"/>
    <lineage>
        <taxon>Bacteria</taxon>
        <taxon>Bacillati</taxon>
        <taxon>Actinomycetota</taxon>
        <taxon>Actinomycetes</taxon>
        <taxon>Mycobacteriales</taxon>
        <taxon>Mycobacteriaceae</taxon>
        <taxon>Mycolicibacter</taxon>
    </lineage>
</organism>
<accession>A0A1X1TMF5</accession>
<dbReference type="EMBL" id="LQOT01000041">
    <property type="protein sequence ID" value="ORV45752.1"/>
    <property type="molecule type" value="Genomic_DNA"/>
</dbReference>
<feature type="compositionally biased region" description="Gly residues" evidence="1">
    <location>
        <begin position="262"/>
        <end position="273"/>
    </location>
</feature>
<gene>
    <name evidence="3" type="ORF">AWC02_12625</name>
</gene>
<protein>
    <recommendedName>
        <fullName evidence="2">Predicted hydrolase N-terminal domain-containing protein</fullName>
    </recommendedName>
</protein>
<dbReference type="Proteomes" id="UP000193465">
    <property type="component" value="Unassembled WGS sequence"/>
</dbReference>
<dbReference type="RefSeq" id="WP_207568052.1">
    <property type="nucleotide sequence ID" value="NZ_LQOT01000041.1"/>
</dbReference>
<feature type="compositionally biased region" description="Gly residues" evidence="1">
    <location>
        <begin position="241"/>
        <end position="252"/>
    </location>
</feature>
<dbReference type="Pfam" id="PF22905">
    <property type="entry name" value="Hydro_N_hd"/>
    <property type="match status" value="1"/>
</dbReference>
<sequence length="473" mass="46873">MSRPHLQYLSVDDLVAQAGGDPWSVDESLQAGSPAQINFLAQAFHDAAGSATAAEGAFRTAGEHFAQYNRENGEQPINNAAEVARVKDQLHATNERLGRIAADLAGIAAALAQARAASQANVTALNANLMVLDARIGGYLNQGRNHDAEIEQARQLALADTETALHNATTIRSGYSQQLRKALAALQGTDGYDAGEAVRRYGAEQEPAAGTDEGQRDGTPANGRAARDQPTPAAGAAPAGADGGAGGNGDIAGGNASRAPEGGAGQGADGGSGAEPPWLAPGTPVMTRPLGPPPAPSKPTAIDGKWGNVGDGLSAAGSRANAPWVRPDLPAFAPGGSPTPAVPGGIPVSQAMDSVGKFGKHLGVAGNVFTGVNGVMEIQHDVDNGVPLSTALVDVVPKTAGDIAGGLVGAGLGAQTGAEIGAVVGTFFGPGPGTAIGAVLGAGTGAVVGGFVGSEFGKGVGEGISDVWRGLFG</sequence>
<comment type="caution">
    <text evidence="3">The sequence shown here is derived from an EMBL/GenBank/DDBJ whole genome shotgun (WGS) entry which is preliminary data.</text>
</comment>
<feature type="region of interest" description="Disordered" evidence="1">
    <location>
        <begin position="205"/>
        <end position="321"/>
    </location>
</feature>
<keyword evidence="4" id="KW-1185">Reference proteome</keyword>